<feature type="region of interest" description="Disordered" evidence="1">
    <location>
        <begin position="156"/>
        <end position="176"/>
    </location>
</feature>
<protein>
    <submittedName>
        <fullName evidence="2">Uncharacterized protein</fullName>
    </submittedName>
</protein>
<reference evidence="2" key="1">
    <citation type="submission" date="2009-10" db="EMBL/GenBank/DDBJ databases">
        <title>Diversity of trophic interactions inside an arsenic-rich microbial ecosystem.</title>
        <authorList>
            <person name="Bertin P.N."/>
            <person name="Heinrich-Salmeron A."/>
            <person name="Pelletier E."/>
            <person name="Goulhen-Chollet F."/>
            <person name="Arsene-Ploetze F."/>
            <person name="Gallien S."/>
            <person name="Calteau A."/>
            <person name="Vallenet D."/>
            <person name="Casiot C."/>
            <person name="Chane-Woon-Ming B."/>
            <person name="Giloteaux L."/>
            <person name="Barakat M."/>
            <person name="Bonnefoy V."/>
            <person name="Bruneel O."/>
            <person name="Chandler M."/>
            <person name="Cleiss J."/>
            <person name="Duran R."/>
            <person name="Elbaz-Poulichet F."/>
            <person name="Fonknechten N."/>
            <person name="Lauga B."/>
            <person name="Mornico D."/>
            <person name="Ortet P."/>
            <person name="Schaeffer C."/>
            <person name="Siguier P."/>
            <person name="Alexander Thil Smith A."/>
            <person name="Van Dorsselaer A."/>
            <person name="Weissenbach J."/>
            <person name="Medigue C."/>
            <person name="Le Paslier D."/>
        </authorList>
    </citation>
    <scope>NUCLEOTIDE SEQUENCE</scope>
</reference>
<evidence type="ECO:0000313" key="2">
    <source>
        <dbReference type="EMBL" id="CBI07760.1"/>
    </source>
</evidence>
<accession>E6QKJ2</accession>
<dbReference type="EMBL" id="CABQ01000137">
    <property type="protein sequence ID" value="CBI07760.1"/>
    <property type="molecule type" value="Genomic_DNA"/>
</dbReference>
<organism evidence="2">
    <name type="scientific">mine drainage metagenome</name>
    <dbReference type="NCBI Taxonomy" id="410659"/>
    <lineage>
        <taxon>unclassified sequences</taxon>
        <taxon>metagenomes</taxon>
        <taxon>ecological metagenomes</taxon>
    </lineage>
</organism>
<sequence>MSAGSAACRVVDEPVGTHDAHLPLVALHVPQRYVAAPGLEVSPGDVLKNLLVQAEFGHQTLQLPVLLLQFLQSLRLVHLQAAILLTPSVVRLLRDSGLPACYWVRLSVRYRHFDLPQNVHNLLRRVLPCITHSMLLPYQLVSSQLVQNLPGTPVPIRQRAPEAEGRSRGHASRPGV</sequence>
<name>E6QKJ2_9ZZZZ</name>
<evidence type="ECO:0000256" key="1">
    <source>
        <dbReference type="SAM" id="MobiDB-lite"/>
    </source>
</evidence>
<dbReference type="AlphaFoldDB" id="E6QKJ2"/>
<comment type="caution">
    <text evidence="2">The sequence shown here is derived from an EMBL/GenBank/DDBJ whole genome shotgun (WGS) entry which is preliminary data.</text>
</comment>
<proteinExistence type="predicted"/>
<gene>
    <name evidence="2" type="ORF">CARN6_1143</name>
</gene>